<dbReference type="Gene3D" id="3.40.50.300">
    <property type="entry name" value="P-loop containing nucleotide triphosphate hydrolases"/>
    <property type="match status" value="1"/>
</dbReference>
<keyword evidence="4" id="KW-1185">Reference proteome</keyword>
<feature type="compositionally biased region" description="Low complexity" evidence="1">
    <location>
        <begin position="624"/>
        <end position="677"/>
    </location>
</feature>
<sequence length="931" mass="94367">MPSGPTLTGRDAELAAIARLLERAAAGTGGHLVITGPPGSGRTAIADAAAALARGRGLPVARISGTRADPGLAVWTRLLTAADPEATPPEAGPDEAADPEAGRLAAALAEGGPRLLVVDDLDRAGPDARAFLPGLTARLGSGATALLVTAAEPLDLPPERRLAGLTAAQLAPALPPDVRHAVWLASAGLPGAATRIMDELTASDGGDAVVRLALTTPSRAPFLERDTALVRLLEAALTRGLSAPDLARAQARLARELLGDPTSGPRRRELIEGARRRAESTGNPGTLAEVLDCGLHALWDPLAAPERRDTAERIVALARRAGDTDLELRGLFWRFVARAELADLPGAESALTEYAAVAGAVGDLEAAVVVLSRQAMLATVRGRFAEAHALTDEVATRGRRIGLPDTERLVASLRGRIALLRGNAGAEAEQLGTMARRMPGHFYEAALARALLVSGRPVEAGLELERLLPAVLAGGGPRWLGAVADLAIVAARVGTPAAARELYGVLRPFHRRLVVWGGANTITGTVDEHLGLLAARTGAMDAALAHLDTAVEIAERAGALVWAVQALAARAEVRGAHGRPGAAGDRERARSIAERLGLPDPSPLGFPGPAPARGSTPHPHETAAPDATTAGGAARHDGTAAPGTATGGAPTTGPAAGRAATGPAADATTAGGTTGAATSTTAVGGAAATGAAVGGAATGGTAGAATDGTTVGGAATGGTTVGGAVTPRPATGSATASGTAIADGAAAGDRASDAWELVRDGDGWLLTAGTETARLRDVRGVRYLRTLLAAPGREIDALDLVAGGPGLRVGAPAPVLDDAARAAYRRRIADLDDRLDGADRTGDVDAAAAAQRERGALVAELRRSTGLGGRGRSHSDEAERARVNATRALWTVVGRIETQAPLAGAHLRASLRTGRVLRYHPTPEAPRRWRL</sequence>
<dbReference type="RefSeq" id="WP_203902638.1">
    <property type="nucleotide sequence ID" value="NZ_BOPF01000025.1"/>
</dbReference>
<dbReference type="InterPro" id="IPR041664">
    <property type="entry name" value="AAA_16"/>
</dbReference>
<feature type="compositionally biased region" description="Pro residues" evidence="1">
    <location>
        <begin position="600"/>
        <end position="610"/>
    </location>
</feature>
<protein>
    <recommendedName>
        <fullName evidence="2">AAA+ ATPase domain-containing protein</fullName>
    </recommendedName>
</protein>
<feature type="domain" description="AAA+ ATPase" evidence="2">
    <location>
        <begin position="28"/>
        <end position="172"/>
    </location>
</feature>
<evidence type="ECO:0000313" key="3">
    <source>
        <dbReference type="EMBL" id="GIJ49163.1"/>
    </source>
</evidence>
<dbReference type="InterPro" id="IPR003593">
    <property type="entry name" value="AAA+_ATPase"/>
</dbReference>
<dbReference type="SMART" id="SM00382">
    <property type="entry name" value="AAA"/>
    <property type="match status" value="1"/>
</dbReference>
<feature type="region of interest" description="Disordered" evidence="1">
    <location>
        <begin position="596"/>
        <end position="677"/>
    </location>
</feature>
<organism evidence="3 4">
    <name type="scientific">Virgisporangium aliadipatigenens</name>
    <dbReference type="NCBI Taxonomy" id="741659"/>
    <lineage>
        <taxon>Bacteria</taxon>
        <taxon>Bacillati</taxon>
        <taxon>Actinomycetota</taxon>
        <taxon>Actinomycetes</taxon>
        <taxon>Micromonosporales</taxon>
        <taxon>Micromonosporaceae</taxon>
        <taxon>Virgisporangium</taxon>
    </lineage>
</organism>
<accession>A0A8J3YSW7</accession>
<proteinExistence type="predicted"/>
<evidence type="ECO:0000256" key="1">
    <source>
        <dbReference type="SAM" id="MobiDB-lite"/>
    </source>
</evidence>
<comment type="caution">
    <text evidence="3">The sequence shown here is derived from an EMBL/GenBank/DDBJ whole genome shotgun (WGS) entry which is preliminary data.</text>
</comment>
<dbReference type="InterPro" id="IPR027417">
    <property type="entry name" value="P-loop_NTPase"/>
</dbReference>
<gene>
    <name evidence="3" type="ORF">Val02_60490</name>
</gene>
<name>A0A8J3YSW7_9ACTN</name>
<evidence type="ECO:0000259" key="2">
    <source>
        <dbReference type="SMART" id="SM00382"/>
    </source>
</evidence>
<dbReference type="Proteomes" id="UP000619260">
    <property type="component" value="Unassembled WGS sequence"/>
</dbReference>
<reference evidence="3" key="1">
    <citation type="submission" date="2021-01" db="EMBL/GenBank/DDBJ databases">
        <title>Whole genome shotgun sequence of Virgisporangium aliadipatigenens NBRC 105644.</title>
        <authorList>
            <person name="Komaki H."/>
            <person name="Tamura T."/>
        </authorList>
    </citation>
    <scope>NUCLEOTIDE SEQUENCE</scope>
    <source>
        <strain evidence="3">NBRC 105644</strain>
    </source>
</reference>
<evidence type="ECO:0000313" key="4">
    <source>
        <dbReference type="Proteomes" id="UP000619260"/>
    </source>
</evidence>
<dbReference type="EMBL" id="BOPF01000025">
    <property type="protein sequence ID" value="GIJ49163.1"/>
    <property type="molecule type" value="Genomic_DNA"/>
</dbReference>
<dbReference type="SUPFAM" id="SSF52540">
    <property type="entry name" value="P-loop containing nucleoside triphosphate hydrolases"/>
    <property type="match status" value="1"/>
</dbReference>
<dbReference type="AlphaFoldDB" id="A0A8J3YSW7"/>
<dbReference type="Pfam" id="PF13191">
    <property type="entry name" value="AAA_16"/>
    <property type="match status" value="1"/>
</dbReference>